<keyword evidence="1" id="KW-1133">Transmembrane helix</keyword>
<organism evidence="3 4">
    <name type="scientific">Nocardiopsis flavescens</name>
    <dbReference type="NCBI Taxonomy" id="758803"/>
    <lineage>
        <taxon>Bacteria</taxon>
        <taxon>Bacillati</taxon>
        <taxon>Actinomycetota</taxon>
        <taxon>Actinomycetes</taxon>
        <taxon>Streptosporangiales</taxon>
        <taxon>Nocardiopsidaceae</taxon>
        <taxon>Nocardiopsis</taxon>
    </lineage>
</organism>
<reference evidence="3 4" key="1">
    <citation type="submission" date="2016-11" db="EMBL/GenBank/DDBJ databases">
        <authorList>
            <person name="Jaros S."/>
            <person name="Januszkiewicz K."/>
            <person name="Wedrychowicz H."/>
        </authorList>
    </citation>
    <scope>NUCLEOTIDE SEQUENCE [LARGE SCALE GENOMIC DNA]</scope>
    <source>
        <strain evidence="3 4">CGMCC 4.5723</strain>
    </source>
</reference>
<dbReference type="AlphaFoldDB" id="A0A1M6ERR6"/>
<feature type="transmembrane region" description="Helical" evidence="1">
    <location>
        <begin position="28"/>
        <end position="48"/>
    </location>
</feature>
<evidence type="ECO:0000313" key="3">
    <source>
        <dbReference type="EMBL" id="SHI88177.1"/>
    </source>
</evidence>
<dbReference type="EMBL" id="FQZK01000002">
    <property type="protein sequence ID" value="SHI88177.1"/>
    <property type="molecule type" value="Genomic_DNA"/>
</dbReference>
<keyword evidence="1" id="KW-0812">Transmembrane</keyword>
<dbReference type="Proteomes" id="UP000184452">
    <property type="component" value="Unassembled WGS sequence"/>
</dbReference>
<evidence type="ECO:0000313" key="4">
    <source>
        <dbReference type="Proteomes" id="UP000184452"/>
    </source>
</evidence>
<keyword evidence="4" id="KW-1185">Reference proteome</keyword>
<sequence length="160" mass="17441">MQARERAVDEASRRPEAPRVWRPRAVRMVAYGLGLLIVATMVVLAALLPGDWRFMDRVLLVGLGAAIAAVLHLLARPRLVAGPDGVTVVNGIRTHVLSWAEIVDVRMPEGEPWPSVDLSDGTTLAVMGIQSADGDRARAALEEFRELVRRHGEAPEPDRG</sequence>
<proteinExistence type="predicted"/>
<protein>
    <submittedName>
        <fullName evidence="3">PH domain-containing protein</fullName>
    </submittedName>
</protein>
<dbReference type="InterPro" id="IPR019692">
    <property type="entry name" value="CFP-6_PH"/>
</dbReference>
<evidence type="ECO:0000259" key="2">
    <source>
        <dbReference type="Pfam" id="PF10756"/>
    </source>
</evidence>
<gene>
    <name evidence="3" type="ORF">SAMN05421803_102386</name>
</gene>
<feature type="domain" description="Low molecular weight protein antigen 6 PH" evidence="2">
    <location>
        <begin position="76"/>
        <end position="146"/>
    </location>
</feature>
<accession>A0A1M6ERR6</accession>
<dbReference type="Pfam" id="PF10756">
    <property type="entry name" value="bPH_6"/>
    <property type="match status" value="1"/>
</dbReference>
<name>A0A1M6ERR6_9ACTN</name>
<keyword evidence="1" id="KW-0472">Membrane</keyword>
<dbReference type="STRING" id="758803.SAMN05421803_102386"/>
<feature type="transmembrane region" description="Helical" evidence="1">
    <location>
        <begin position="54"/>
        <end position="75"/>
    </location>
</feature>
<evidence type="ECO:0000256" key="1">
    <source>
        <dbReference type="SAM" id="Phobius"/>
    </source>
</evidence>